<keyword evidence="2" id="KW-0472">Membrane</keyword>
<name>A0ABR3JT37_9AGAR</name>
<evidence type="ECO:0000313" key="4">
    <source>
        <dbReference type="Proteomes" id="UP001556367"/>
    </source>
</evidence>
<evidence type="ECO:0000256" key="2">
    <source>
        <dbReference type="SAM" id="Phobius"/>
    </source>
</evidence>
<dbReference type="EMBL" id="JASNQZ010000003">
    <property type="protein sequence ID" value="KAL0958983.1"/>
    <property type="molecule type" value="Genomic_DNA"/>
</dbReference>
<sequence>MTARIQASPAPIRRSTAMLASVLAYITGSPHATRAQPSAYNPVFLGCRVLPRTMTSNLLLKAAVCAVLALAAAAAPVPTFYNYGVCGGTPPASGPDGYAQLPSKPVNKNPVPPKAIPPPPAKDKLEKVAPNLRARYAPDWHTYIDPCPSVAKHK</sequence>
<gene>
    <name evidence="3" type="ORF">HGRIS_014298</name>
</gene>
<accession>A0ABR3JT37</accession>
<protein>
    <submittedName>
        <fullName evidence="3">Uncharacterized protein</fullName>
    </submittedName>
</protein>
<evidence type="ECO:0000256" key="1">
    <source>
        <dbReference type="SAM" id="MobiDB-lite"/>
    </source>
</evidence>
<proteinExistence type="predicted"/>
<feature type="compositionally biased region" description="Pro residues" evidence="1">
    <location>
        <begin position="110"/>
        <end position="120"/>
    </location>
</feature>
<feature type="transmembrane region" description="Helical" evidence="2">
    <location>
        <begin position="59"/>
        <end position="81"/>
    </location>
</feature>
<comment type="caution">
    <text evidence="3">The sequence shown here is derived from an EMBL/GenBank/DDBJ whole genome shotgun (WGS) entry which is preliminary data.</text>
</comment>
<dbReference type="Proteomes" id="UP001556367">
    <property type="component" value="Unassembled WGS sequence"/>
</dbReference>
<keyword evidence="2" id="KW-0812">Transmembrane</keyword>
<feature type="region of interest" description="Disordered" evidence="1">
    <location>
        <begin position="94"/>
        <end position="124"/>
    </location>
</feature>
<keyword evidence="2" id="KW-1133">Transmembrane helix</keyword>
<evidence type="ECO:0000313" key="3">
    <source>
        <dbReference type="EMBL" id="KAL0958983.1"/>
    </source>
</evidence>
<organism evidence="3 4">
    <name type="scientific">Hohenbuehelia grisea</name>
    <dbReference type="NCBI Taxonomy" id="104357"/>
    <lineage>
        <taxon>Eukaryota</taxon>
        <taxon>Fungi</taxon>
        <taxon>Dikarya</taxon>
        <taxon>Basidiomycota</taxon>
        <taxon>Agaricomycotina</taxon>
        <taxon>Agaricomycetes</taxon>
        <taxon>Agaricomycetidae</taxon>
        <taxon>Agaricales</taxon>
        <taxon>Pleurotineae</taxon>
        <taxon>Pleurotaceae</taxon>
        <taxon>Hohenbuehelia</taxon>
    </lineage>
</organism>
<reference evidence="4" key="1">
    <citation type="submission" date="2024-06" db="EMBL/GenBank/DDBJ databases">
        <title>Multi-omics analyses provide insights into the biosynthesis of the anticancer antibiotic pleurotin in Hohenbuehelia grisea.</title>
        <authorList>
            <person name="Weaver J.A."/>
            <person name="Alberti F."/>
        </authorList>
    </citation>
    <scope>NUCLEOTIDE SEQUENCE [LARGE SCALE GENOMIC DNA]</scope>
    <source>
        <strain evidence="4">T-177</strain>
    </source>
</reference>
<keyword evidence="4" id="KW-1185">Reference proteome</keyword>